<reference evidence="3 4" key="1">
    <citation type="submission" date="2019-05" db="EMBL/GenBank/DDBJ databases">
        <title>Dyadobacter AR-3-8 sp. nov., isolated from arctic soil.</title>
        <authorList>
            <person name="Chaudhary D.K."/>
        </authorList>
    </citation>
    <scope>NUCLEOTIDE SEQUENCE [LARGE SCALE GENOMIC DNA]</scope>
    <source>
        <strain evidence="3 4">AR-3-8</strain>
    </source>
</reference>
<feature type="chain" id="PRO_5020877371" evidence="1">
    <location>
        <begin position="25"/>
        <end position="279"/>
    </location>
</feature>
<evidence type="ECO:0000256" key="1">
    <source>
        <dbReference type="SAM" id="SignalP"/>
    </source>
</evidence>
<protein>
    <submittedName>
        <fullName evidence="3">DUF4097 domain-containing protein</fullName>
    </submittedName>
</protein>
<evidence type="ECO:0000259" key="2">
    <source>
        <dbReference type="Pfam" id="PF13349"/>
    </source>
</evidence>
<dbReference type="OrthoDB" id="787698at2"/>
<evidence type="ECO:0000313" key="3">
    <source>
        <dbReference type="EMBL" id="TKT87472.1"/>
    </source>
</evidence>
<organism evidence="3 4">
    <name type="scientific">Dyadobacter frigoris</name>
    <dbReference type="NCBI Taxonomy" id="2576211"/>
    <lineage>
        <taxon>Bacteria</taxon>
        <taxon>Pseudomonadati</taxon>
        <taxon>Bacteroidota</taxon>
        <taxon>Cytophagia</taxon>
        <taxon>Cytophagales</taxon>
        <taxon>Spirosomataceae</taxon>
        <taxon>Dyadobacter</taxon>
    </lineage>
</organism>
<sequence length="279" mass="30185">MKTHKVLAILLVMAASTKTLPLLAQNDIKEQITVPLSDPSKSGSLEVKLIRGSIHIVGYAGKEVIIDATSKGAVEKNEEPKDEAAKGMKRISSGRNGLDLTIEEEKNNVRIKPGMPRYPINLTIKVPQNFTLRVGAINEGDIVIDNVNGEFEISNVNGAIMLTNISGSVVANTVNGNVKAIFKSINPESPMAFSTLNGNVDITFPAAAKFDVKLKSDRGEIFSDYDVDVDKTQPKAVKTAKDGLYKISISDWVQGKVNGGGKEVMMKNMNGNIYVRKAK</sequence>
<proteinExistence type="predicted"/>
<accession>A0A4U6CSB3</accession>
<dbReference type="Proteomes" id="UP000304900">
    <property type="component" value="Unassembled WGS sequence"/>
</dbReference>
<dbReference type="EMBL" id="SZVO01000019">
    <property type="protein sequence ID" value="TKT87472.1"/>
    <property type="molecule type" value="Genomic_DNA"/>
</dbReference>
<dbReference type="RefSeq" id="WP_137343637.1">
    <property type="nucleotide sequence ID" value="NZ_BSQH01000004.1"/>
</dbReference>
<dbReference type="Pfam" id="PF13349">
    <property type="entry name" value="DUF4097"/>
    <property type="match status" value="1"/>
</dbReference>
<dbReference type="InterPro" id="IPR025164">
    <property type="entry name" value="Toastrack_DUF4097"/>
</dbReference>
<feature type="signal peptide" evidence="1">
    <location>
        <begin position="1"/>
        <end position="24"/>
    </location>
</feature>
<gene>
    <name evidence="3" type="ORF">FDK13_29590</name>
</gene>
<feature type="domain" description="DUF4097" evidence="2">
    <location>
        <begin position="138"/>
        <end position="249"/>
    </location>
</feature>
<name>A0A4U6CSB3_9BACT</name>
<comment type="caution">
    <text evidence="3">The sequence shown here is derived from an EMBL/GenBank/DDBJ whole genome shotgun (WGS) entry which is preliminary data.</text>
</comment>
<keyword evidence="1" id="KW-0732">Signal</keyword>
<evidence type="ECO:0000313" key="4">
    <source>
        <dbReference type="Proteomes" id="UP000304900"/>
    </source>
</evidence>
<dbReference type="AlphaFoldDB" id="A0A4U6CSB3"/>
<keyword evidence="4" id="KW-1185">Reference proteome</keyword>